<evidence type="ECO:0000313" key="2">
    <source>
        <dbReference type="Proteomes" id="UP000055048"/>
    </source>
</evidence>
<protein>
    <submittedName>
        <fullName evidence="1">Uncharacterized protein</fullName>
    </submittedName>
</protein>
<gene>
    <name evidence="1" type="ORF">T05_6212</name>
</gene>
<sequence>MLLYNVNQPTTDKPPALCWRSQLTIHCPVVGAGRTGGHHCTAFIIFRLYSLCPVSAPLLSLTDHRANYHIQSYDLPLGSERRKFFCKQMTKKHCVD</sequence>
<keyword evidence="2" id="KW-1185">Reference proteome</keyword>
<evidence type="ECO:0000313" key="1">
    <source>
        <dbReference type="EMBL" id="KRX48074.1"/>
    </source>
</evidence>
<dbReference type="OrthoDB" id="10289219at2759"/>
<dbReference type="EMBL" id="JYDJ01000034">
    <property type="protein sequence ID" value="KRX48074.1"/>
    <property type="molecule type" value="Genomic_DNA"/>
</dbReference>
<dbReference type="AlphaFoldDB" id="A0A0V0U9X6"/>
<dbReference type="Proteomes" id="UP000055048">
    <property type="component" value="Unassembled WGS sequence"/>
</dbReference>
<organism evidence="1 2">
    <name type="scientific">Trichinella murrelli</name>
    <dbReference type="NCBI Taxonomy" id="144512"/>
    <lineage>
        <taxon>Eukaryota</taxon>
        <taxon>Metazoa</taxon>
        <taxon>Ecdysozoa</taxon>
        <taxon>Nematoda</taxon>
        <taxon>Enoplea</taxon>
        <taxon>Dorylaimia</taxon>
        <taxon>Trichinellida</taxon>
        <taxon>Trichinellidae</taxon>
        <taxon>Trichinella</taxon>
    </lineage>
</organism>
<proteinExistence type="predicted"/>
<name>A0A0V0U9X6_9BILA</name>
<accession>A0A0V0U9X6</accession>
<reference evidence="1 2" key="1">
    <citation type="submission" date="2015-01" db="EMBL/GenBank/DDBJ databases">
        <title>Evolution of Trichinella species and genotypes.</title>
        <authorList>
            <person name="Korhonen P.K."/>
            <person name="Edoardo P."/>
            <person name="Giuseppe L.R."/>
            <person name="Gasser R.B."/>
        </authorList>
    </citation>
    <scope>NUCLEOTIDE SEQUENCE [LARGE SCALE GENOMIC DNA]</scope>
    <source>
        <strain evidence="1">ISS417</strain>
    </source>
</reference>
<comment type="caution">
    <text evidence="1">The sequence shown here is derived from an EMBL/GenBank/DDBJ whole genome shotgun (WGS) entry which is preliminary data.</text>
</comment>